<dbReference type="PROSITE" id="PS51007">
    <property type="entry name" value="CYTC"/>
    <property type="match status" value="1"/>
</dbReference>
<dbReference type="EMBL" id="JAHWDP010000004">
    <property type="protein sequence ID" value="MBW2938603.1"/>
    <property type="molecule type" value="Genomic_DNA"/>
</dbReference>
<feature type="domain" description="Cytochrome c" evidence="4">
    <location>
        <begin position="42"/>
        <end position="183"/>
    </location>
</feature>
<dbReference type="Proteomes" id="UP001138686">
    <property type="component" value="Unassembled WGS sequence"/>
</dbReference>
<dbReference type="InterPro" id="IPR009056">
    <property type="entry name" value="Cyt_c-like_dom"/>
</dbReference>
<keyword evidence="6" id="KW-1185">Reference proteome</keyword>
<name>A0A9X1FQN1_9FLAO</name>
<sequence>MKTILTFTLSIFMLFSFSNCNNSKSEYSEKKENESVSLSKEDLVKRGEYLVNTIGCDHCHTPKKMTDHGPIPDMDRRFMGFPATDSIAEINKDVLGPGKWILLNNDLTAAVGPWGVSFSANITSDESGIGTWSFEQFKKSTTEGKYKGMENSRPVMPPMPWESLNLLEEDDLKAIYEFLMSTKPIENVVPAYIPPPAM</sequence>
<evidence type="ECO:0000313" key="5">
    <source>
        <dbReference type="EMBL" id="MBW2938603.1"/>
    </source>
</evidence>
<gene>
    <name evidence="5" type="ORF">KXJ69_10825</name>
</gene>
<evidence type="ECO:0000256" key="2">
    <source>
        <dbReference type="ARBA" id="ARBA00023004"/>
    </source>
</evidence>
<keyword evidence="1 3" id="KW-0479">Metal-binding</keyword>
<proteinExistence type="predicted"/>
<keyword evidence="2 3" id="KW-0408">Iron</keyword>
<evidence type="ECO:0000256" key="3">
    <source>
        <dbReference type="PROSITE-ProRule" id="PRU00433"/>
    </source>
</evidence>
<dbReference type="AlphaFoldDB" id="A0A9X1FQN1"/>
<dbReference type="GO" id="GO:0046872">
    <property type="term" value="F:metal ion binding"/>
    <property type="evidence" value="ECO:0007669"/>
    <property type="project" value="UniProtKB-KW"/>
</dbReference>
<dbReference type="RefSeq" id="WP_219053129.1">
    <property type="nucleotide sequence ID" value="NZ_JAHWDP010000004.1"/>
</dbReference>
<evidence type="ECO:0000259" key="4">
    <source>
        <dbReference type="PROSITE" id="PS51007"/>
    </source>
</evidence>
<evidence type="ECO:0000313" key="6">
    <source>
        <dbReference type="Proteomes" id="UP001138686"/>
    </source>
</evidence>
<protein>
    <submittedName>
        <fullName evidence="5">Diheme cytochrome c-553</fullName>
    </submittedName>
</protein>
<comment type="caution">
    <text evidence="5">The sequence shown here is derived from an EMBL/GenBank/DDBJ whole genome shotgun (WGS) entry which is preliminary data.</text>
</comment>
<dbReference type="GO" id="GO:0009055">
    <property type="term" value="F:electron transfer activity"/>
    <property type="evidence" value="ECO:0007669"/>
    <property type="project" value="InterPro"/>
</dbReference>
<organism evidence="5 6">
    <name type="scientific">Halomarinibacterium sedimenti</name>
    <dbReference type="NCBI Taxonomy" id="2857106"/>
    <lineage>
        <taxon>Bacteria</taxon>
        <taxon>Pseudomonadati</taxon>
        <taxon>Bacteroidota</taxon>
        <taxon>Flavobacteriia</taxon>
        <taxon>Flavobacteriales</taxon>
        <taxon>Flavobacteriaceae</taxon>
        <taxon>Halomarinibacterium</taxon>
    </lineage>
</organism>
<dbReference type="Pfam" id="PF00034">
    <property type="entry name" value="Cytochrom_C"/>
    <property type="match status" value="1"/>
</dbReference>
<evidence type="ECO:0000256" key="1">
    <source>
        <dbReference type="ARBA" id="ARBA00022723"/>
    </source>
</evidence>
<keyword evidence="3" id="KW-0349">Heme</keyword>
<accession>A0A9X1FQN1</accession>
<reference evidence="5" key="1">
    <citation type="submission" date="2021-07" db="EMBL/GenBank/DDBJ databases">
        <title>Aureisphaera sp. CAU 1614 isolated from sea sediment.</title>
        <authorList>
            <person name="Kim W."/>
        </authorList>
    </citation>
    <scope>NUCLEOTIDE SEQUENCE</scope>
    <source>
        <strain evidence="5">CAU 1614</strain>
    </source>
</reference>
<dbReference type="GO" id="GO:0020037">
    <property type="term" value="F:heme binding"/>
    <property type="evidence" value="ECO:0007669"/>
    <property type="project" value="InterPro"/>
</dbReference>